<proteinExistence type="inferred from homology"/>
<evidence type="ECO:0000259" key="5">
    <source>
        <dbReference type="PROSITE" id="PS50011"/>
    </source>
</evidence>
<dbReference type="Pfam" id="PF07714">
    <property type="entry name" value="PK_Tyr_Ser-Thr"/>
    <property type="match status" value="1"/>
</dbReference>
<feature type="region of interest" description="Disordered" evidence="4">
    <location>
        <begin position="1"/>
        <end position="23"/>
    </location>
</feature>
<dbReference type="InterPro" id="IPR011009">
    <property type="entry name" value="Kinase-like_dom_sf"/>
</dbReference>
<keyword evidence="7" id="KW-1185">Reference proteome</keyword>
<dbReference type="InterPro" id="IPR020635">
    <property type="entry name" value="Tyr_kinase_cat_dom"/>
</dbReference>
<dbReference type="InterPro" id="IPR008266">
    <property type="entry name" value="Tyr_kinase_AS"/>
</dbReference>
<dbReference type="AlphaFoldDB" id="A0AAD6TH61"/>
<sequence length="756" mass="85405">MPDRSLPSASDQPPTMSMKSKRETDIQVYPASLPIDLTPRLLIYESVFSLVEEVTYATRSQADITFDAHRNAMSADDPVSAIVKSLDSRKVLLQLATSLGISGDIRLRDALREDEERLAQSILRILDSDSDRAAVQNLKGNSVQNFLDVLHNMLDKGLLLEKEHNSKARRMILKLSEACDRLPSALFITGVTERDEFPLFGGGFGDIYQASYAGQRVALKHIRTFHRDAEQRRIRLQFCREAITFPSSLCMVSPWMQHGTVLKYLNDHGRGNVDKLLFEIAQGLQYLHSQNIVHGDLRGSNILITHDWSACLADFGLTSLSDATMATHSSHRAGSIRWMAPELIDPEFFGMRFLRTPATDVYAFACVCVELYTGQPPFANLSETASLLRVIKGERPERPFGEPALSDDLWRHDFAKRPNIDVVVVQQMELNHTSTRLSGLVKPEGELRHFYKTAPPLIKEDSDRSLNSNPLSNTDSMDRIKHLVCSEDPKSIYIMISKLGQGWSGPVYQARELKTGRQVAIAQNDMTNQHKHIFLEQLSRMKELQHPNVLMFLESYLIGPEELWIVTEYVESRELSEIVQSIRMEEDQISNICLQTCQALEYLHGQDFVHRDIRPDNLLVDLQGRVRIKGFGFCVKLTVRRPRRIVVKQQQYGTKVDVWSLGIMALELSGVEHGPPYIDEEPLTVLYFIAANGAPTLKNPGTLSAELRTFLESCLCVDVELLKHPFLQRACDLAGLAPLLQFAPRLEWRAPLPSPP</sequence>
<dbReference type="Gene3D" id="3.30.200.20">
    <property type="entry name" value="Phosphorylase Kinase, domain 1"/>
    <property type="match status" value="1"/>
</dbReference>
<evidence type="ECO:0000256" key="1">
    <source>
        <dbReference type="ARBA" id="ARBA00008874"/>
    </source>
</evidence>
<evidence type="ECO:0000313" key="6">
    <source>
        <dbReference type="EMBL" id="KAJ7045251.1"/>
    </source>
</evidence>
<dbReference type="InterPro" id="IPR051931">
    <property type="entry name" value="PAK3-like"/>
</dbReference>
<evidence type="ECO:0000256" key="3">
    <source>
        <dbReference type="ARBA" id="ARBA00022840"/>
    </source>
</evidence>
<evidence type="ECO:0000256" key="2">
    <source>
        <dbReference type="ARBA" id="ARBA00022741"/>
    </source>
</evidence>
<gene>
    <name evidence="6" type="ORF">C8F04DRAFT_1068194</name>
</gene>
<dbReference type="InterPro" id="IPR001245">
    <property type="entry name" value="Ser-Thr/Tyr_kinase_cat_dom"/>
</dbReference>
<dbReference type="GO" id="GO:0005524">
    <property type="term" value="F:ATP binding"/>
    <property type="evidence" value="ECO:0007669"/>
    <property type="project" value="UniProtKB-KW"/>
</dbReference>
<keyword evidence="6" id="KW-0418">Kinase</keyword>
<keyword evidence="3" id="KW-0067">ATP-binding</keyword>
<dbReference type="EMBL" id="JARJCM010000005">
    <property type="protein sequence ID" value="KAJ7045251.1"/>
    <property type="molecule type" value="Genomic_DNA"/>
</dbReference>
<comment type="caution">
    <text evidence="6">The sequence shown here is derived from an EMBL/GenBank/DDBJ whole genome shotgun (WGS) entry which is preliminary data.</text>
</comment>
<feature type="non-terminal residue" evidence="6">
    <location>
        <position position="756"/>
    </location>
</feature>
<dbReference type="PANTHER" id="PTHR45832">
    <property type="entry name" value="SERINE/THREONINE-PROTEIN KINASE SAMKA-RELATED-RELATED"/>
    <property type="match status" value="1"/>
</dbReference>
<evidence type="ECO:0000313" key="7">
    <source>
        <dbReference type="Proteomes" id="UP001218188"/>
    </source>
</evidence>
<reference evidence="6" key="1">
    <citation type="submission" date="2023-03" db="EMBL/GenBank/DDBJ databases">
        <title>Massive genome expansion in bonnet fungi (Mycena s.s.) driven by repeated elements and novel gene families across ecological guilds.</title>
        <authorList>
            <consortium name="Lawrence Berkeley National Laboratory"/>
            <person name="Harder C.B."/>
            <person name="Miyauchi S."/>
            <person name="Viragh M."/>
            <person name="Kuo A."/>
            <person name="Thoen E."/>
            <person name="Andreopoulos B."/>
            <person name="Lu D."/>
            <person name="Skrede I."/>
            <person name="Drula E."/>
            <person name="Henrissat B."/>
            <person name="Morin E."/>
            <person name="Kohler A."/>
            <person name="Barry K."/>
            <person name="LaButti K."/>
            <person name="Morin E."/>
            <person name="Salamov A."/>
            <person name="Lipzen A."/>
            <person name="Mereny Z."/>
            <person name="Hegedus B."/>
            <person name="Baldrian P."/>
            <person name="Stursova M."/>
            <person name="Weitz H."/>
            <person name="Taylor A."/>
            <person name="Grigoriev I.V."/>
            <person name="Nagy L.G."/>
            <person name="Martin F."/>
            <person name="Kauserud H."/>
        </authorList>
    </citation>
    <scope>NUCLEOTIDE SEQUENCE</scope>
    <source>
        <strain evidence="6">CBHHK200</strain>
    </source>
</reference>
<evidence type="ECO:0000256" key="4">
    <source>
        <dbReference type="SAM" id="MobiDB-lite"/>
    </source>
</evidence>
<dbReference type="SUPFAM" id="SSF56112">
    <property type="entry name" value="Protein kinase-like (PK-like)"/>
    <property type="match status" value="2"/>
</dbReference>
<dbReference type="GO" id="GO:0004713">
    <property type="term" value="F:protein tyrosine kinase activity"/>
    <property type="evidence" value="ECO:0007669"/>
    <property type="project" value="InterPro"/>
</dbReference>
<dbReference type="InterPro" id="IPR000719">
    <property type="entry name" value="Prot_kinase_dom"/>
</dbReference>
<dbReference type="PANTHER" id="PTHR45832:SF22">
    <property type="entry name" value="SERINE_THREONINE-PROTEIN KINASE SAMKA-RELATED"/>
    <property type="match status" value="1"/>
</dbReference>
<dbReference type="PROSITE" id="PS50011">
    <property type="entry name" value="PROTEIN_KINASE_DOM"/>
    <property type="match status" value="2"/>
</dbReference>
<dbReference type="Gene3D" id="1.10.510.10">
    <property type="entry name" value="Transferase(Phosphotransferase) domain 1"/>
    <property type="match status" value="2"/>
</dbReference>
<organism evidence="6 7">
    <name type="scientific">Mycena alexandri</name>
    <dbReference type="NCBI Taxonomy" id="1745969"/>
    <lineage>
        <taxon>Eukaryota</taxon>
        <taxon>Fungi</taxon>
        <taxon>Dikarya</taxon>
        <taxon>Basidiomycota</taxon>
        <taxon>Agaricomycotina</taxon>
        <taxon>Agaricomycetes</taxon>
        <taxon>Agaricomycetidae</taxon>
        <taxon>Agaricales</taxon>
        <taxon>Marasmiineae</taxon>
        <taxon>Mycenaceae</taxon>
        <taxon>Mycena</taxon>
    </lineage>
</organism>
<name>A0AAD6TH61_9AGAR</name>
<keyword evidence="2" id="KW-0547">Nucleotide-binding</keyword>
<dbReference type="Pfam" id="PF00069">
    <property type="entry name" value="Pkinase"/>
    <property type="match status" value="1"/>
</dbReference>
<feature type="domain" description="Protein kinase" evidence="5">
    <location>
        <begin position="193"/>
        <end position="430"/>
    </location>
</feature>
<feature type="compositionally biased region" description="Polar residues" evidence="4">
    <location>
        <begin position="7"/>
        <end position="18"/>
    </location>
</feature>
<dbReference type="Proteomes" id="UP001218188">
    <property type="component" value="Unassembled WGS sequence"/>
</dbReference>
<dbReference type="PROSITE" id="PS00109">
    <property type="entry name" value="PROTEIN_KINASE_TYR"/>
    <property type="match status" value="2"/>
</dbReference>
<keyword evidence="6" id="KW-0808">Transferase</keyword>
<accession>A0AAD6TH61</accession>
<feature type="domain" description="Protein kinase" evidence="5">
    <location>
        <begin position="493"/>
        <end position="740"/>
    </location>
</feature>
<comment type="similarity">
    <text evidence="1">Belongs to the protein kinase superfamily. STE Ser/Thr protein kinase family. STE20 subfamily.</text>
</comment>
<protein>
    <submittedName>
        <fullName evidence="6">Kinase-like domain-containing protein</fullName>
    </submittedName>
</protein>
<dbReference type="SMART" id="SM00219">
    <property type="entry name" value="TyrKc"/>
    <property type="match status" value="1"/>
</dbReference>